<dbReference type="HAMAP" id="MF_00027">
    <property type="entry name" value="CobB_CbiA"/>
    <property type="match status" value="1"/>
</dbReference>
<keyword evidence="5 9" id="KW-0547">Nucleotide-binding</keyword>
<feature type="active site" description="Nucleophile" evidence="9">
    <location>
        <position position="334"/>
    </location>
</feature>
<dbReference type="CDD" id="cd05388">
    <property type="entry name" value="CobB_N"/>
    <property type="match status" value="1"/>
</dbReference>
<dbReference type="InterPro" id="IPR029062">
    <property type="entry name" value="Class_I_gatase-like"/>
</dbReference>
<dbReference type="InterPro" id="IPR002586">
    <property type="entry name" value="CobQ/CobB/MinD/ParA_Nub-bd_dom"/>
</dbReference>
<dbReference type="InterPro" id="IPR004484">
    <property type="entry name" value="CbiA/CobB_synth"/>
</dbReference>
<dbReference type="InterPro" id="IPR027417">
    <property type="entry name" value="P-loop_NTPase"/>
</dbReference>
<evidence type="ECO:0000259" key="10">
    <source>
        <dbReference type="Pfam" id="PF01656"/>
    </source>
</evidence>
<evidence type="ECO:0000256" key="3">
    <source>
        <dbReference type="ARBA" id="ARBA00022573"/>
    </source>
</evidence>
<dbReference type="Pfam" id="PF07685">
    <property type="entry name" value="GATase_3"/>
    <property type="match status" value="1"/>
</dbReference>
<evidence type="ECO:0000256" key="2">
    <source>
        <dbReference type="ARBA" id="ARBA00006205"/>
    </source>
</evidence>
<feature type="domain" description="CobB/CobQ-like glutamine amidotransferase" evidence="11">
    <location>
        <begin position="252"/>
        <end position="440"/>
    </location>
</feature>
<evidence type="ECO:0000256" key="4">
    <source>
        <dbReference type="ARBA" id="ARBA00022598"/>
    </source>
</evidence>
<name>A0ABX8ACQ1_9BRAD</name>
<dbReference type="Gene3D" id="3.40.50.880">
    <property type="match status" value="1"/>
</dbReference>
<evidence type="ECO:0000256" key="5">
    <source>
        <dbReference type="ARBA" id="ARBA00022741"/>
    </source>
</evidence>
<dbReference type="InterPro" id="IPR011698">
    <property type="entry name" value="GATase_3"/>
</dbReference>
<keyword evidence="8 9" id="KW-0315">Glutamine amidotransferase</keyword>
<comment type="domain">
    <text evidence="9">Comprises of two domains. The C-terminal domain contains the binding site for glutamine and catalyzes the hydrolysis of this substrate to glutamate and ammonia. The N-terminal domain is anticipated to bind ATP and hydrogenobyrinate and catalyzes the ultimate synthesis of the diamide product. The ammonia produced via the glutaminase domain is probably translocated to the adjacent domain via a molecular tunnel, where it reacts with an activated intermediate.</text>
</comment>
<dbReference type="EC" id="6.3.5.9" evidence="9"/>
<keyword evidence="3 9" id="KW-0169">Cobalamin biosynthesis</keyword>
<evidence type="ECO:0000256" key="8">
    <source>
        <dbReference type="ARBA" id="ARBA00022962"/>
    </source>
</evidence>
<comment type="pathway">
    <text evidence="9">Cofactor biosynthesis; adenosylcobalamin biosynthesis; cob(II)yrinate a,c-diamide from precorrin-2 (aerobic route): step 9/10.</text>
</comment>
<keyword evidence="7 9" id="KW-0460">Magnesium</keyword>
<dbReference type="PANTHER" id="PTHR43873:SF1">
    <property type="entry name" value="COBYRINATE A,C-DIAMIDE SYNTHASE"/>
    <property type="match status" value="1"/>
</dbReference>
<dbReference type="Proteomes" id="UP000682843">
    <property type="component" value="Chromosome"/>
</dbReference>
<dbReference type="PROSITE" id="PS51274">
    <property type="entry name" value="GATASE_COBBQ"/>
    <property type="match status" value="1"/>
</dbReference>
<feature type="domain" description="CobQ/CobB/MinD/ParA nucleotide binding" evidence="10">
    <location>
        <begin position="12"/>
        <end position="196"/>
    </location>
</feature>
<gene>
    <name evidence="9" type="primary">cobB</name>
    <name evidence="12" type="ORF">RPMA_23780</name>
</gene>
<keyword evidence="6 9" id="KW-0067">ATP-binding</keyword>
<dbReference type="NCBIfam" id="TIGR00379">
    <property type="entry name" value="cobB"/>
    <property type="match status" value="1"/>
</dbReference>
<proteinExistence type="inferred from homology"/>
<dbReference type="Gene3D" id="3.40.50.300">
    <property type="entry name" value="P-loop containing nucleotide triphosphate hydrolases"/>
    <property type="match status" value="1"/>
</dbReference>
<evidence type="ECO:0000256" key="6">
    <source>
        <dbReference type="ARBA" id="ARBA00022840"/>
    </source>
</evidence>
<dbReference type="PANTHER" id="PTHR43873">
    <property type="entry name" value="COBYRINATE A,C-DIAMIDE SYNTHASE"/>
    <property type="match status" value="1"/>
</dbReference>
<organism evidence="12 13">
    <name type="scientific">Tardiphaga alba</name>
    <dbReference type="NCBI Taxonomy" id="340268"/>
    <lineage>
        <taxon>Bacteria</taxon>
        <taxon>Pseudomonadati</taxon>
        <taxon>Pseudomonadota</taxon>
        <taxon>Alphaproteobacteria</taxon>
        <taxon>Hyphomicrobiales</taxon>
        <taxon>Nitrobacteraceae</taxon>
        <taxon>Tardiphaga</taxon>
    </lineage>
</organism>
<comment type="function">
    <text evidence="9">Catalyzes the ATP-dependent amidation of the two carboxylate groups at positions a and c of hydrogenobyrinate, using either L-glutamine or ammonia as the nitrogen source.</text>
</comment>
<accession>A0ABX8ACQ1</accession>
<comment type="cofactor">
    <cofactor evidence="1 9">
        <name>Mg(2+)</name>
        <dbReference type="ChEBI" id="CHEBI:18420"/>
    </cofactor>
</comment>
<evidence type="ECO:0000313" key="12">
    <source>
        <dbReference type="EMBL" id="QUS41528.1"/>
    </source>
</evidence>
<dbReference type="SUPFAM" id="SSF52540">
    <property type="entry name" value="P-loop containing nucleoside triphosphate hydrolases"/>
    <property type="match status" value="1"/>
</dbReference>
<keyword evidence="13" id="KW-1185">Reference proteome</keyword>
<comment type="catalytic activity">
    <reaction evidence="9">
        <text>hydrogenobyrinate + 2 L-glutamine + 2 ATP + 2 H2O = hydrogenobyrinate a,c-diamide + 2 L-glutamate + 2 ADP + 2 phosphate + 2 H(+)</text>
        <dbReference type="Rhea" id="RHEA:12544"/>
        <dbReference type="ChEBI" id="CHEBI:15377"/>
        <dbReference type="ChEBI" id="CHEBI:15378"/>
        <dbReference type="ChEBI" id="CHEBI:29985"/>
        <dbReference type="ChEBI" id="CHEBI:30616"/>
        <dbReference type="ChEBI" id="CHEBI:43474"/>
        <dbReference type="ChEBI" id="CHEBI:58359"/>
        <dbReference type="ChEBI" id="CHEBI:77873"/>
        <dbReference type="ChEBI" id="CHEBI:77874"/>
        <dbReference type="ChEBI" id="CHEBI:456216"/>
        <dbReference type="EC" id="6.3.5.9"/>
    </reaction>
</comment>
<evidence type="ECO:0000313" key="13">
    <source>
        <dbReference type="Proteomes" id="UP000682843"/>
    </source>
</evidence>
<dbReference type="SUPFAM" id="SSF52317">
    <property type="entry name" value="Class I glutamine amidotransferase-like"/>
    <property type="match status" value="1"/>
</dbReference>
<comment type="similarity">
    <text evidence="9">Belongs to the CobB/CbiA family.</text>
</comment>
<reference evidence="12 13" key="1">
    <citation type="submission" date="2019-02" db="EMBL/GenBank/DDBJ databases">
        <title>Emended description of the genus Rhodopseudomonas and description of Rhodopseudomonas albus sp. nov., a non-phototrophic, heavy-metal-tolerant bacterium isolated from garden soil.</title>
        <authorList>
            <person name="Bao Z."/>
            <person name="Cao W.W."/>
            <person name="Sato Y."/>
            <person name="Nishizawa T."/>
            <person name="Zhao J."/>
            <person name="Guo Y."/>
            <person name="Ohta H."/>
        </authorList>
    </citation>
    <scope>NUCLEOTIDE SEQUENCE [LARGE SCALE GENOMIC DNA]</scope>
    <source>
        <strain evidence="12 13">SK50-23</strain>
    </source>
</reference>
<evidence type="ECO:0000256" key="9">
    <source>
        <dbReference type="HAMAP-Rule" id="MF_00027"/>
    </source>
</evidence>
<keyword evidence="4 9" id="KW-0436">Ligase</keyword>
<evidence type="ECO:0000259" key="11">
    <source>
        <dbReference type="Pfam" id="PF07685"/>
    </source>
</evidence>
<dbReference type="NCBIfam" id="NF002204">
    <property type="entry name" value="PRK01077.1"/>
    <property type="match status" value="1"/>
</dbReference>
<feature type="site" description="Increases nucleophilicity of active site Cys" evidence="9">
    <location>
        <position position="437"/>
    </location>
</feature>
<dbReference type="Pfam" id="PF01656">
    <property type="entry name" value="CbiA"/>
    <property type="match status" value="1"/>
</dbReference>
<sequence length="442" mass="45967">MLRTSPPTGLLISAIRSGAGKTTVTLGLLAALARRGIRLRAAKAGPDYIDPAFHAAATGVACINLDSWTMSPPLLQALMARATAGADLVAVEGVMGLFDGVPAANGRNGSSASIAAQFGLPVILVLDVTAQSQSAAAVVRGFATHHPDVRIAGVVLNRVGSARHRKLITDAIAALDIPVVGAVPRDAAFALPERHLGLVQAGEHGDLARRITALADMAEAHLDLDAILALAAPIDTSLARSSTPALPPPGQRIALASDAAFSFIYPHLIDGWRDAGAEIVRFSPLADEAPPEDCDSCWLPGGYPELHAGALAAATTFRDGLARFAQTRPVHGECGGYMVLGEGLEDADGHRHAMTGLLGHTTSFQKRKLHLGYREAKLVADSAIGSAGAIIRGHEFHYASLTDIGRDEPLVDLVNADGQPLPERGGRRGHVTGTFFHAIATA</sequence>
<comment type="miscellaneous">
    <text evidence="9">The a and c carboxylates of hydrogenobyrinate are activated for nucleophilic attack via formation of a phosphorylated intermediate by ATP. CobB catalyzes first the amidation of the c-carboxylate, and then that of the a-carboxylate.</text>
</comment>
<comment type="similarity">
    <text evidence="2">Belongs to the CobB/CobQ family. CobQ subfamily.</text>
</comment>
<evidence type="ECO:0000256" key="1">
    <source>
        <dbReference type="ARBA" id="ARBA00001946"/>
    </source>
</evidence>
<evidence type="ECO:0000256" key="7">
    <source>
        <dbReference type="ARBA" id="ARBA00022842"/>
    </source>
</evidence>
<dbReference type="RefSeq" id="WP_211910171.1">
    <property type="nucleotide sequence ID" value="NZ_CP036498.1"/>
</dbReference>
<dbReference type="EMBL" id="CP036498">
    <property type="protein sequence ID" value="QUS41528.1"/>
    <property type="molecule type" value="Genomic_DNA"/>
</dbReference>
<protein>
    <recommendedName>
        <fullName evidence="9">Hydrogenobyrinate a,c-diamide synthase</fullName>
        <ecNumber evidence="9">6.3.5.9</ecNumber>
    </recommendedName>
    <alternativeName>
        <fullName evidence="9">Hydrogenobyrinic acid a,c-diamide synthase</fullName>
    </alternativeName>
</protein>